<evidence type="ECO:0000313" key="6">
    <source>
        <dbReference type="EMBL" id="EPC64627.1"/>
    </source>
</evidence>
<dbReference type="InterPro" id="IPR052556">
    <property type="entry name" value="PolySynth_Transporter"/>
</dbReference>
<evidence type="ECO:0000256" key="3">
    <source>
        <dbReference type="ARBA" id="ARBA00022989"/>
    </source>
</evidence>
<feature type="transmembrane region" description="Helical" evidence="5">
    <location>
        <begin position="164"/>
        <end position="186"/>
    </location>
</feature>
<dbReference type="InterPro" id="IPR002797">
    <property type="entry name" value="Polysacc_synth"/>
</dbReference>
<keyword evidence="2 5" id="KW-0812">Transmembrane</keyword>
<feature type="transmembrane region" description="Helical" evidence="5">
    <location>
        <begin position="437"/>
        <end position="458"/>
    </location>
</feature>
<feature type="transmembrane region" description="Helical" evidence="5">
    <location>
        <begin position="287"/>
        <end position="306"/>
    </location>
</feature>
<proteinExistence type="predicted"/>
<dbReference type="Pfam" id="PF01943">
    <property type="entry name" value="Polysacc_synt"/>
    <property type="match status" value="1"/>
</dbReference>
<dbReference type="RefSeq" id="WP_013245912.1">
    <property type="nucleotide sequence ID" value="NZ_ANKB01000030.1"/>
</dbReference>
<reference evidence="6 7" key="1">
    <citation type="journal article" date="2013" name="PLoS ONE">
        <title>Lactobacillus paracasei comparative genomics: towards species pan-genome definition and exploitation of diversity.</title>
        <authorList>
            <person name="Smokvina T."/>
            <person name="Wels M."/>
            <person name="Polka J."/>
            <person name="Chervaux C."/>
            <person name="Brisse S."/>
            <person name="Boekhorst J."/>
            <person name="van Hylckama Vlieg J.E."/>
            <person name="Siezen R.J."/>
        </authorList>
    </citation>
    <scope>NUCLEOTIDE SEQUENCE [LARGE SCALE GENOMIC DNA]</scope>
    <source>
        <strain evidence="6 7">Lpl14</strain>
    </source>
</reference>
<feature type="transmembrane region" description="Helical" evidence="5">
    <location>
        <begin position="356"/>
        <end position="374"/>
    </location>
</feature>
<dbReference type="PANTHER" id="PTHR43424">
    <property type="entry name" value="LOCUS PUTATIVE PROTEIN 1-RELATED"/>
    <property type="match status" value="1"/>
</dbReference>
<gene>
    <name evidence="6" type="ORF">Lpl14_09200</name>
</gene>
<feature type="transmembrane region" description="Helical" evidence="5">
    <location>
        <begin position="46"/>
        <end position="63"/>
    </location>
</feature>
<dbReference type="CDD" id="cd13128">
    <property type="entry name" value="MATE_Wzx_like"/>
    <property type="match status" value="1"/>
</dbReference>
<feature type="transmembrane region" description="Helical" evidence="5">
    <location>
        <begin position="414"/>
        <end position="431"/>
    </location>
</feature>
<dbReference type="AlphaFoldDB" id="A0A829GUX0"/>
<protein>
    <submittedName>
        <fullName evidence="6">PST family polysaccharide transporter</fullName>
    </submittedName>
</protein>
<feature type="transmembrane region" description="Helical" evidence="5">
    <location>
        <begin position="84"/>
        <end position="104"/>
    </location>
</feature>
<feature type="transmembrane region" description="Helical" evidence="5">
    <location>
        <begin position="380"/>
        <end position="398"/>
    </location>
</feature>
<organism evidence="6 7">
    <name type="scientific">Lacticaseibacillus paracasei subsp. tolerans Lpl14</name>
    <dbReference type="NCBI Taxonomy" id="1256229"/>
    <lineage>
        <taxon>Bacteria</taxon>
        <taxon>Bacillati</taxon>
        <taxon>Bacillota</taxon>
        <taxon>Bacilli</taxon>
        <taxon>Lactobacillales</taxon>
        <taxon>Lactobacillaceae</taxon>
        <taxon>Lacticaseibacillus</taxon>
    </lineage>
</organism>
<evidence type="ECO:0000256" key="5">
    <source>
        <dbReference type="SAM" id="Phobius"/>
    </source>
</evidence>
<keyword evidence="4 5" id="KW-0472">Membrane</keyword>
<dbReference type="GO" id="GO:0016020">
    <property type="term" value="C:membrane"/>
    <property type="evidence" value="ECO:0007669"/>
    <property type="project" value="UniProtKB-SubCell"/>
</dbReference>
<name>A0A829GUX0_LACPA</name>
<evidence type="ECO:0000256" key="2">
    <source>
        <dbReference type="ARBA" id="ARBA00022692"/>
    </source>
</evidence>
<evidence type="ECO:0000256" key="1">
    <source>
        <dbReference type="ARBA" id="ARBA00004141"/>
    </source>
</evidence>
<feature type="transmembrane region" description="Helical" evidence="5">
    <location>
        <begin position="7"/>
        <end position="26"/>
    </location>
</feature>
<feature type="transmembrane region" description="Helical" evidence="5">
    <location>
        <begin position="326"/>
        <end position="344"/>
    </location>
</feature>
<dbReference type="Proteomes" id="UP000014285">
    <property type="component" value="Unassembled WGS sequence"/>
</dbReference>
<sequence>MTVLKNFLWNISYQVFLLILPIVTIPYVSRVLGPTGIGINSYTNSIVQYFVLFGNLGITLYGNREVAYKRDRKKDLSQLFWELSFLRLFLTCVSMAIFLTMTYFSGEYRSVYLIQALLLIASALDIAWFFQGLELFRVTVVRSTLVKVISLILIFTFVKTKNDLGLYIFILAVSQLLGNLTLWPYLRKYVSWPDVRHLNFRTHLKPTITLFIPQVATQVYLQLNKTMLGAIVGVTAAGYYDNSDKIVKIILALVTASGTVLLPHIAHDYSNGNMKKISTSAYNTMHVIMVLAMPLASGLMAVAPLFTKIFFGPGFSPVATLMRIEAPVMIMVGIGTVIGVQYLLPTNQIRIYSNSYVIGAVLNIVLNIPLILILGARGAMIATIISESFVSIFQLFHVRHQLSLKSLFFENQKYFFASVVMGVTVSMFINLSLFGPIINLSLGIVIGVLSYTLVLLLLRPRVIVGMVSNFLKTQRR</sequence>
<comment type="caution">
    <text evidence="6">The sequence shown here is derived from an EMBL/GenBank/DDBJ whole genome shotgun (WGS) entry which is preliminary data.</text>
</comment>
<dbReference type="EMBL" id="ANKB01000030">
    <property type="protein sequence ID" value="EPC64627.1"/>
    <property type="molecule type" value="Genomic_DNA"/>
</dbReference>
<evidence type="ECO:0000256" key="4">
    <source>
        <dbReference type="ARBA" id="ARBA00023136"/>
    </source>
</evidence>
<dbReference type="PANTHER" id="PTHR43424:SF1">
    <property type="entry name" value="LOCUS PUTATIVE PROTEIN 1-RELATED"/>
    <property type="match status" value="1"/>
</dbReference>
<accession>A0A829GUX0</accession>
<feature type="transmembrane region" description="Helical" evidence="5">
    <location>
        <begin position="110"/>
        <end position="130"/>
    </location>
</feature>
<feature type="transmembrane region" description="Helical" evidence="5">
    <location>
        <begin position="246"/>
        <end position="266"/>
    </location>
</feature>
<keyword evidence="3 5" id="KW-1133">Transmembrane helix</keyword>
<evidence type="ECO:0000313" key="7">
    <source>
        <dbReference type="Proteomes" id="UP000014285"/>
    </source>
</evidence>
<comment type="subcellular location">
    <subcellularLocation>
        <location evidence="1">Membrane</location>
        <topology evidence="1">Multi-pass membrane protein</topology>
    </subcellularLocation>
</comment>